<evidence type="ECO:0000313" key="1">
    <source>
        <dbReference type="EMBL" id="OGM15912.1"/>
    </source>
</evidence>
<dbReference type="Proteomes" id="UP000177382">
    <property type="component" value="Unassembled WGS sequence"/>
</dbReference>
<accession>A0A1F7XLI0</accession>
<evidence type="ECO:0000313" key="2">
    <source>
        <dbReference type="Proteomes" id="UP000177382"/>
    </source>
</evidence>
<organism evidence="1 2">
    <name type="scientific">Candidatus Woesebacteria bacterium RBG_16_42_24</name>
    <dbReference type="NCBI Taxonomy" id="1802485"/>
    <lineage>
        <taxon>Bacteria</taxon>
        <taxon>Candidatus Woeseibacteriota</taxon>
    </lineage>
</organism>
<reference evidence="1 2" key="1">
    <citation type="journal article" date="2016" name="Nat. Commun.">
        <title>Thousands of microbial genomes shed light on interconnected biogeochemical processes in an aquifer system.</title>
        <authorList>
            <person name="Anantharaman K."/>
            <person name="Brown C.T."/>
            <person name="Hug L.A."/>
            <person name="Sharon I."/>
            <person name="Castelle C.J."/>
            <person name="Probst A.J."/>
            <person name="Thomas B.C."/>
            <person name="Singh A."/>
            <person name="Wilkins M.J."/>
            <person name="Karaoz U."/>
            <person name="Brodie E.L."/>
            <person name="Williams K.H."/>
            <person name="Hubbard S.S."/>
            <person name="Banfield J.F."/>
        </authorList>
    </citation>
    <scope>NUCLEOTIDE SEQUENCE [LARGE SCALE GENOMIC DNA]</scope>
</reference>
<gene>
    <name evidence="1" type="ORF">A2V97_04055</name>
</gene>
<name>A0A1F7XLI0_9BACT</name>
<dbReference type="STRING" id="1802485.A2V97_04055"/>
<sequence>MKKQNSTPKLLPEKVIRPRVSPEEVGRYYLKSELGRIFPGQKEIRENLDRRIDKLDSFEFWRLLQALSFAYRLNYIFLFVGNSGYSWSEETWRISRLTLTGINPDINAITFSPEISRSPIKFRDFLKKYFADHPQDDPQKLNEFRPSQRPIDYPRIILREDEANILLLDGSNRLIELMFRQEEEVVAFIGRKNGKKEKFRIGDSTFLLLRNLYEKGDSQERRAVLKVVKMLLGISLDGRRAVENYWVRHPRDEKLKAVGRSLLKAHTSKST</sequence>
<dbReference type="EMBL" id="MGFX01000001">
    <property type="protein sequence ID" value="OGM15912.1"/>
    <property type="molecule type" value="Genomic_DNA"/>
</dbReference>
<protein>
    <submittedName>
        <fullName evidence="1">Uncharacterized protein</fullName>
    </submittedName>
</protein>
<dbReference type="AlphaFoldDB" id="A0A1F7XLI0"/>
<comment type="caution">
    <text evidence="1">The sequence shown here is derived from an EMBL/GenBank/DDBJ whole genome shotgun (WGS) entry which is preliminary data.</text>
</comment>
<proteinExistence type="predicted"/>